<evidence type="ECO:0000313" key="2">
    <source>
        <dbReference type="Proteomes" id="UP000007486"/>
    </source>
</evidence>
<name>F0R5K4_PHOSB</name>
<dbReference type="HOGENOM" id="CLU_2598786_0_0_10"/>
<organism evidence="1 2">
    <name type="scientific">Phocaeicola salanitronis (strain DSM 18170 / JCM 13657 / CCUG 60908 / BL78)</name>
    <name type="common">Bacteroides salanitronis</name>
    <dbReference type="NCBI Taxonomy" id="667015"/>
    <lineage>
        <taxon>Bacteria</taxon>
        <taxon>Pseudomonadati</taxon>
        <taxon>Bacteroidota</taxon>
        <taxon>Bacteroidia</taxon>
        <taxon>Bacteroidales</taxon>
        <taxon>Bacteroidaceae</taxon>
        <taxon>Phocaeicola</taxon>
    </lineage>
</organism>
<dbReference type="EMBL" id="CP002530">
    <property type="protein sequence ID" value="ADY35711.1"/>
    <property type="molecule type" value="Genomic_DNA"/>
</dbReference>
<proteinExistence type="predicted"/>
<dbReference type="AlphaFoldDB" id="F0R5K4"/>
<sequence length="79" mass="9387">MEKKEEFQKIFKNIIDEKSSSMTSSIWKVSSSILSNYQIKYLRRMISNDSIRIKLYSEEKDVHYINIPIDVDKVLPETN</sequence>
<reference evidence="1 2" key="1">
    <citation type="journal article" date="2011" name="Stand. Genomic Sci.">
        <title>Complete genome sequence of Bacteroides salanitronis type strain (BL78).</title>
        <authorList>
            <person name="Gronow S."/>
            <person name="Held B."/>
            <person name="Lucas S."/>
            <person name="Lapidus A."/>
            <person name="Del Rio T.G."/>
            <person name="Nolan M."/>
            <person name="Tice H."/>
            <person name="Deshpande S."/>
            <person name="Cheng J.F."/>
            <person name="Pitluck S."/>
            <person name="Liolios K."/>
            <person name="Pagani I."/>
            <person name="Ivanova N."/>
            <person name="Mavromatis K."/>
            <person name="Pati A."/>
            <person name="Tapia R."/>
            <person name="Han C."/>
            <person name="Goodwin L."/>
            <person name="Chen A."/>
            <person name="Palaniappan K."/>
            <person name="Land M."/>
            <person name="Hauser L."/>
            <person name="Chang Y.J."/>
            <person name="Jeffries C.D."/>
            <person name="Brambilla E.M."/>
            <person name="Rohde M."/>
            <person name="Goker M."/>
            <person name="Detter J.C."/>
            <person name="Woyke T."/>
            <person name="Bristow J."/>
            <person name="Markowitz V."/>
            <person name="Hugenholtz P."/>
            <person name="Kyrpides N.C."/>
            <person name="Klenk H.P."/>
            <person name="Eisen J.A."/>
        </authorList>
    </citation>
    <scope>NUCLEOTIDE SEQUENCE [LARGE SCALE GENOMIC DNA]</scope>
    <source>
        <strain evidence="1 2">DSM 18170</strain>
    </source>
</reference>
<evidence type="ECO:0000313" key="1">
    <source>
        <dbReference type="EMBL" id="ADY35711.1"/>
    </source>
</evidence>
<accession>F0R5K4</accession>
<protein>
    <submittedName>
        <fullName evidence="1">Uncharacterized protein</fullName>
    </submittedName>
</protein>
<dbReference type="KEGG" id="bsa:Bacsa_1124"/>
<dbReference type="Proteomes" id="UP000007486">
    <property type="component" value="Chromosome"/>
</dbReference>
<gene>
    <name evidence="1" type="ordered locus">Bacsa_1124</name>
</gene>
<keyword evidence="2" id="KW-1185">Reference proteome</keyword>